<dbReference type="Proteomes" id="UP001497535">
    <property type="component" value="Unassembled WGS sequence"/>
</dbReference>
<dbReference type="EMBL" id="CAVMJV010000112">
    <property type="protein sequence ID" value="CAK5102387.1"/>
    <property type="molecule type" value="Genomic_DNA"/>
</dbReference>
<organism evidence="1 2">
    <name type="scientific">Meloidogyne enterolobii</name>
    <name type="common">Root-knot nematode worm</name>
    <name type="synonym">Meloidogyne mayaguensis</name>
    <dbReference type="NCBI Taxonomy" id="390850"/>
    <lineage>
        <taxon>Eukaryota</taxon>
        <taxon>Metazoa</taxon>
        <taxon>Ecdysozoa</taxon>
        <taxon>Nematoda</taxon>
        <taxon>Chromadorea</taxon>
        <taxon>Rhabditida</taxon>
        <taxon>Tylenchina</taxon>
        <taxon>Tylenchomorpha</taxon>
        <taxon>Tylenchoidea</taxon>
        <taxon>Meloidogynidae</taxon>
        <taxon>Meloidogyninae</taxon>
        <taxon>Meloidogyne</taxon>
    </lineage>
</organism>
<proteinExistence type="predicted"/>
<evidence type="ECO:0000313" key="1">
    <source>
        <dbReference type="EMBL" id="CAK5102387.1"/>
    </source>
</evidence>
<accession>A0ACB1ASF8</accession>
<keyword evidence="2" id="KW-1185">Reference proteome</keyword>
<protein>
    <submittedName>
        <fullName evidence="1">Uncharacterized protein</fullName>
    </submittedName>
</protein>
<evidence type="ECO:0000313" key="2">
    <source>
        <dbReference type="Proteomes" id="UP001497535"/>
    </source>
</evidence>
<sequence length="54" mass="6013">MVVLLTAASTLKGRRPTWLSLKTSDLSEYLGYLYTSKEICISMIIVPVNPVRSP</sequence>
<name>A0ACB1ASF8_MELEN</name>
<reference evidence="1" key="1">
    <citation type="submission" date="2023-11" db="EMBL/GenBank/DDBJ databases">
        <authorList>
            <person name="Poullet M."/>
        </authorList>
    </citation>
    <scope>NUCLEOTIDE SEQUENCE</scope>
    <source>
        <strain evidence="1">E1834</strain>
    </source>
</reference>
<gene>
    <name evidence="1" type="ORF">MENTE1834_LOCUS42510</name>
</gene>
<comment type="caution">
    <text evidence="1">The sequence shown here is derived from an EMBL/GenBank/DDBJ whole genome shotgun (WGS) entry which is preliminary data.</text>
</comment>